<keyword evidence="2" id="KW-1185">Reference proteome</keyword>
<dbReference type="RefSeq" id="WP_386361200.1">
    <property type="nucleotide sequence ID" value="NZ_JBHRXZ010000005.1"/>
</dbReference>
<evidence type="ECO:0000313" key="2">
    <source>
        <dbReference type="Proteomes" id="UP001595630"/>
    </source>
</evidence>
<comment type="caution">
    <text evidence="1">The sequence shown here is derived from an EMBL/GenBank/DDBJ whole genome shotgun (WGS) entry which is preliminary data.</text>
</comment>
<protein>
    <submittedName>
        <fullName evidence="1">Uncharacterized protein</fullName>
    </submittedName>
</protein>
<proteinExistence type="predicted"/>
<dbReference type="EMBL" id="JBHRXZ010000005">
    <property type="protein sequence ID" value="MFC3606797.1"/>
    <property type="molecule type" value="Genomic_DNA"/>
</dbReference>
<name>A0ABV7T2M9_9GAMM</name>
<sequence>MIFSQTYGSPTRLATLIATGPIACSLRSSSQHTLDTNPPAHQCLTATAPGVRQPRSTVVRRLRAAIQQG</sequence>
<dbReference type="Proteomes" id="UP001595630">
    <property type="component" value="Unassembled WGS sequence"/>
</dbReference>
<accession>A0ABV7T2M9</accession>
<gene>
    <name evidence="1" type="ORF">ACFOMF_03225</name>
</gene>
<evidence type="ECO:0000313" key="1">
    <source>
        <dbReference type="EMBL" id="MFC3606797.1"/>
    </source>
</evidence>
<organism evidence="1 2">
    <name type="scientific">Stutzerimonas tarimensis</name>
    <dbReference type="NCBI Taxonomy" id="1507735"/>
    <lineage>
        <taxon>Bacteria</taxon>
        <taxon>Pseudomonadati</taxon>
        <taxon>Pseudomonadota</taxon>
        <taxon>Gammaproteobacteria</taxon>
        <taxon>Pseudomonadales</taxon>
        <taxon>Pseudomonadaceae</taxon>
        <taxon>Stutzerimonas</taxon>
    </lineage>
</organism>
<reference evidence="2" key="1">
    <citation type="journal article" date="2019" name="Int. J. Syst. Evol. Microbiol.">
        <title>The Global Catalogue of Microorganisms (GCM) 10K type strain sequencing project: providing services to taxonomists for standard genome sequencing and annotation.</title>
        <authorList>
            <consortium name="The Broad Institute Genomics Platform"/>
            <consortium name="The Broad Institute Genome Sequencing Center for Infectious Disease"/>
            <person name="Wu L."/>
            <person name="Ma J."/>
        </authorList>
    </citation>
    <scope>NUCLEOTIDE SEQUENCE [LARGE SCALE GENOMIC DNA]</scope>
    <source>
        <strain evidence="2">KCTC 42447</strain>
    </source>
</reference>